<name>A0ABU9N0F4_9GAMM</name>
<dbReference type="EMBL" id="JBCGCU010000010">
    <property type="protein sequence ID" value="MEM0515753.1"/>
    <property type="molecule type" value="Genomic_DNA"/>
</dbReference>
<evidence type="ECO:0000313" key="2">
    <source>
        <dbReference type="EMBL" id="MEM0515753.1"/>
    </source>
</evidence>
<feature type="signal peptide" evidence="1">
    <location>
        <begin position="1"/>
        <end position="18"/>
    </location>
</feature>
<organism evidence="2 3">
    <name type="scientific">Pseudoalteromonas qingdaonensis</name>
    <dbReference type="NCBI Taxonomy" id="3131913"/>
    <lineage>
        <taxon>Bacteria</taxon>
        <taxon>Pseudomonadati</taxon>
        <taxon>Pseudomonadota</taxon>
        <taxon>Gammaproteobacteria</taxon>
        <taxon>Alteromonadales</taxon>
        <taxon>Pseudoalteromonadaceae</taxon>
        <taxon>Pseudoalteromonas</taxon>
    </lineage>
</organism>
<keyword evidence="3" id="KW-1185">Reference proteome</keyword>
<evidence type="ECO:0000313" key="3">
    <source>
        <dbReference type="Proteomes" id="UP001447008"/>
    </source>
</evidence>
<comment type="caution">
    <text evidence="2">The sequence shown here is derived from an EMBL/GenBank/DDBJ whole genome shotgun (WGS) entry which is preliminary data.</text>
</comment>
<keyword evidence="1" id="KW-0732">Signal</keyword>
<sequence length="123" mass="12946">MKHRIIIIGLLFSSGLLAANEPDDALQQMRADALARIDVNACLDNGGVIKPVCMNAIPACIYKYPDAGKQCSSGSECEGDCLVVGHFVAEGSAAIGQCSVDNDPCGCYQRILDGVAEYAMCTD</sequence>
<proteinExistence type="predicted"/>
<protein>
    <submittedName>
        <fullName evidence="2">Uncharacterized protein</fullName>
    </submittedName>
</protein>
<feature type="chain" id="PRO_5046159963" evidence="1">
    <location>
        <begin position="19"/>
        <end position="123"/>
    </location>
</feature>
<dbReference type="RefSeq" id="WP_342678665.1">
    <property type="nucleotide sequence ID" value="NZ_JBCGCU010000010.1"/>
</dbReference>
<accession>A0ABU9N0F4</accession>
<dbReference type="Proteomes" id="UP001447008">
    <property type="component" value="Unassembled WGS sequence"/>
</dbReference>
<gene>
    <name evidence="2" type="ORF">WCN91_10085</name>
</gene>
<evidence type="ECO:0000256" key="1">
    <source>
        <dbReference type="SAM" id="SignalP"/>
    </source>
</evidence>
<reference evidence="2 3" key="1">
    <citation type="submission" date="2024-03" db="EMBL/GenBank/DDBJ databases">
        <title>Pseudoalteromonas qingdaonensis sp. nov., isolated from the intestines of marine benthic organisms.</title>
        <authorList>
            <person name="Lin X."/>
            <person name="Fang S."/>
            <person name="Hu X."/>
        </authorList>
    </citation>
    <scope>NUCLEOTIDE SEQUENCE [LARGE SCALE GENOMIC DNA]</scope>
    <source>
        <strain evidence="2 3">YIC-827</strain>
    </source>
</reference>